<reference evidence="4" key="1">
    <citation type="journal article" date="2020" name="Stud. Mycol.">
        <title>101 Dothideomycetes genomes: a test case for predicting lifestyles and emergence of pathogens.</title>
        <authorList>
            <person name="Haridas S."/>
            <person name="Albert R."/>
            <person name="Binder M."/>
            <person name="Bloem J."/>
            <person name="Labutti K."/>
            <person name="Salamov A."/>
            <person name="Andreopoulos B."/>
            <person name="Baker S."/>
            <person name="Barry K."/>
            <person name="Bills G."/>
            <person name="Bluhm B."/>
            <person name="Cannon C."/>
            <person name="Castanera R."/>
            <person name="Culley D."/>
            <person name="Daum C."/>
            <person name="Ezra D."/>
            <person name="Gonzalez J."/>
            <person name="Henrissat B."/>
            <person name="Kuo A."/>
            <person name="Liang C."/>
            <person name="Lipzen A."/>
            <person name="Lutzoni F."/>
            <person name="Magnuson J."/>
            <person name="Mondo S."/>
            <person name="Nolan M."/>
            <person name="Ohm R."/>
            <person name="Pangilinan J."/>
            <person name="Park H.-J."/>
            <person name="Ramirez L."/>
            <person name="Alfaro M."/>
            <person name="Sun H."/>
            <person name="Tritt A."/>
            <person name="Yoshinaga Y."/>
            <person name="Zwiers L.-H."/>
            <person name="Turgeon B."/>
            <person name="Goodwin S."/>
            <person name="Spatafora J."/>
            <person name="Crous P."/>
            <person name="Grigoriev I."/>
        </authorList>
    </citation>
    <scope>NUCLEOTIDE SEQUENCE</scope>
    <source>
        <strain evidence="4">CBS 207.26</strain>
    </source>
</reference>
<proteinExistence type="inferred from homology"/>
<evidence type="ECO:0000259" key="3">
    <source>
        <dbReference type="Pfam" id="PF01557"/>
    </source>
</evidence>
<dbReference type="GO" id="GO:0046872">
    <property type="term" value="F:metal ion binding"/>
    <property type="evidence" value="ECO:0007669"/>
    <property type="project" value="UniProtKB-KW"/>
</dbReference>
<dbReference type="GO" id="GO:0050163">
    <property type="term" value="F:oxaloacetate tautomerase activity"/>
    <property type="evidence" value="ECO:0007669"/>
    <property type="project" value="UniProtKB-ARBA"/>
</dbReference>
<dbReference type="SUPFAM" id="SSF56529">
    <property type="entry name" value="FAH"/>
    <property type="match status" value="1"/>
</dbReference>
<evidence type="ECO:0000256" key="2">
    <source>
        <dbReference type="ARBA" id="ARBA00022723"/>
    </source>
</evidence>
<gene>
    <name evidence="4" type="ORF">K469DRAFT_573748</name>
</gene>
<comment type="similarity">
    <text evidence="1">Belongs to the FAH family.</text>
</comment>
<sequence>MNSSFRRLIRFKDENGDIQYGDAVSDVALVGQKVIVYLGQVPWDLKPTQLERVVSEVLCPLPYTPIIYGIGLNYKTHITEAGFPTPEYPTVFTKPPDALNGPFSDVNVPEECLNIDYEGELCAIIGEDCRDIHKDDDPLNYVLGYTCGNDVSSRYWQMSQRSGQQHGYAKSFDGFAPLGPVLVSPSAIPDVSKLTLVTRVNGEERQRASIGDMLFSVGDIIRHLSRGTTLRAGTVIMTGTPSGVAFSSDPLVWLKNGDEVEVEISELGTLRNRHIFK</sequence>
<keyword evidence="4" id="KW-0378">Hydrolase</keyword>
<evidence type="ECO:0000256" key="1">
    <source>
        <dbReference type="ARBA" id="ARBA00010211"/>
    </source>
</evidence>
<keyword evidence="5" id="KW-1185">Reference proteome</keyword>
<name>A0A6A6E6J0_9PEZI</name>
<dbReference type="InterPro" id="IPR036663">
    <property type="entry name" value="Fumarylacetoacetase_C_sf"/>
</dbReference>
<dbReference type="EMBL" id="ML994630">
    <property type="protein sequence ID" value="KAF2186189.1"/>
    <property type="molecule type" value="Genomic_DNA"/>
</dbReference>
<dbReference type="OrthoDB" id="411064at2759"/>
<protein>
    <submittedName>
        <fullName evidence="4">Fumarylacetoacetate hydrolase family protein</fullName>
    </submittedName>
</protein>
<dbReference type="Pfam" id="PF01557">
    <property type="entry name" value="FAA_hydrolase"/>
    <property type="match status" value="1"/>
</dbReference>
<dbReference type="Gene3D" id="3.90.850.10">
    <property type="entry name" value="Fumarylacetoacetase-like, C-terminal domain"/>
    <property type="match status" value="1"/>
</dbReference>
<feature type="domain" description="Fumarylacetoacetase-like C-terminal" evidence="3">
    <location>
        <begin position="67"/>
        <end position="273"/>
    </location>
</feature>
<evidence type="ECO:0000313" key="5">
    <source>
        <dbReference type="Proteomes" id="UP000800200"/>
    </source>
</evidence>
<dbReference type="AlphaFoldDB" id="A0A6A6E6J0"/>
<organism evidence="4 5">
    <name type="scientific">Zopfia rhizophila CBS 207.26</name>
    <dbReference type="NCBI Taxonomy" id="1314779"/>
    <lineage>
        <taxon>Eukaryota</taxon>
        <taxon>Fungi</taxon>
        <taxon>Dikarya</taxon>
        <taxon>Ascomycota</taxon>
        <taxon>Pezizomycotina</taxon>
        <taxon>Dothideomycetes</taxon>
        <taxon>Dothideomycetes incertae sedis</taxon>
        <taxon>Zopfiaceae</taxon>
        <taxon>Zopfia</taxon>
    </lineage>
</organism>
<keyword evidence="2" id="KW-0479">Metal-binding</keyword>
<dbReference type="InterPro" id="IPR011234">
    <property type="entry name" value="Fumarylacetoacetase-like_C"/>
</dbReference>
<accession>A0A6A6E6J0</accession>
<dbReference type="PANTHER" id="PTHR11820">
    <property type="entry name" value="ACYLPYRUVASE"/>
    <property type="match status" value="1"/>
</dbReference>
<dbReference type="PANTHER" id="PTHR11820:SF100">
    <property type="entry name" value="FUMARYLACETOACETATE HYDROLASE FAMILY PROTEIN (AFU_ORTHOLOGUE AFUA_4G01490)"/>
    <property type="match status" value="1"/>
</dbReference>
<dbReference type="Proteomes" id="UP000800200">
    <property type="component" value="Unassembled WGS sequence"/>
</dbReference>
<evidence type="ECO:0000313" key="4">
    <source>
        <dbReference type="EMBL" id="KAF2186189.1"/>
    </source>
</evidence>
<dbReference type="FunFam" id="3.90.850.10:FF:000002">
    <property type="entry name" value="2-hydroxyhepta-2,4-diene-1,7-dioate isomerase"/>
    <property type="match status" value="1"/>
</dbReference>
<dbReference type="GO" id="GO:0016787">
    <property type="term" value="F:hydrolase activity"/>
    <property type="evidence" value="ECO:0007669"/>
    <property type="project" value="UniProtKB-KW"/>
</dbReference>
<dbReference type="GO" id="GO:0006107">
    <property type="term" value="P:oxaloacetate metabolic process"/>
    <property type="evidence" value="ECO:0007669"/>
    <property type="project" value="UniProtKB-ARBA"/>
</dbReference>